<dbReference type="AlphaFoldDB" id="A0A9W4H060"/>
<dbReference type="EMBL" id="CAJVAX010000012">
    <property type="protein sequence ID" value="CAG7633807.1"/>
    <property type="molecule type" value="Genomic_DNA"/>
</dbReference>
<organism evidence="2 3">
    <name type="scientific">Actinacidiphila bryophytorum</name>
    <dbReference type="NCBI Taxonomy" id="1436133"/>
    <lineage>
        <taxon>Bacteria</taxon>
        <taxon>Bacillati</taxon>
        <taxon>Actinomycetota</taxon>
        <taxon>Actinomycetes</taxon>
        <taxon>Kitasatosporales</taxon>
        <taxon>Streptomycetaceae</taxon>
        <taxon>Actinacidiphila</taxon>
    </lineage>
</organism>
<feature type="compositionally biased region" description="Basic residues" evidence="1">
    <location>
        <begin position="27"/>
        <end position="37"/>
    </location>
</feature>
<feature type="region of interest" description="Disordered" evidence="1">
    <location>
        <begin position="1"/>
        <end position="108"/>
    </location>
</feature>
<name>A0A9W4H060_9ACTN</name>
<proteinExistence type="predicted"/>
<feature type="compositionally biased region" description="Gly residues" evidence="1">
    <location>
        <begin position="9"/>
        <end position="19"/>
    </location>
</feature>
<keyword evidence="3" id="KW-1185">Reference proteome</keyword>
<evidence type="ECO:0000256" key="1">
    <source>
        <dbReference type="SAM" id="MobiDB-lite"/>
    </source>
</evidence>
<accession>A0A9W4H060</accession>
<reference evidence="2" key="1">
    <citation type="submission" date="2021-06" db="EMBL/GenBank/DDBJ databases">
        <authorList>
            <person name="Arsene-Ploetze F."/>
        </authorList>
    </citation>
    <scope>NUCLEOTIDE SEQUENCE</scope>
    <source>
        <strain evidence="2">SBRY1</strain>
    </source>
</reference>
<comment type="caution">
    <text evidence="2">The sequence shown here is derived from an EMBL/GenBank/DDBJ whole genome shotgun (WGS) entry which is preliminary data.</text>
</comment>
<gene>
    <name evidence="2" type="ORF">SBRY_21014</name>
</gene>
<feature type="compositionally biased region" description="Basic residues" evidence="1">
    <location>
        <begin position="96"/>
        <end position="108"/>
    </location>
</feature>
<sequence length="108" mass="10904">MTDAEGIGAADGRGAGTPGGRVLPRGAPRRPGHRRLRGAAAGRGGAPYDALRQPRRICRTPLVPAPAGPRTALLPGPLPGPPPGAGGVRGGPAAAARHRHPRLPGRHR</sequence>
<evidence type="ECO:0000313" key="2">
    <source>
        <dbReference type="EMBL" id="CAG7633807.1"/>
    </source>
</evidence>
<protein>
    <submittedName>
        <fullName evidence="2">Uncharacterized protein</fullName>
    </submittedName>
</protein>
<dbReference type="Proteomes" id="UP001153328">
    <property type="component" value="Unassembled WGS sequence"/>
</dbReference>
<evidence type="ECO:0000313" key="3">
    <source>
        <dbReference type="Proteomes" id="UP001153328"/>
    </source>
</evidence>